<evidence type="ECO:0000313" key="5">
    <source>
        <dbReference type="Proteomes" id="UP001634393"/>
    </source>
</evidence>
<dbReference type="Gene3D" id="2.60.40.10">
    <property type="entry name" value="Immunoglobulins"/>
    <property type="match status" value="1"/>
</dbReference>
<evidence type="ECO:0000259" key="3">
    <source>
        <dbReference type="Pfam" id="PF09118"/>
    </source>
</evidence>
<evidence type="ECO:0000256" key="1">
    <source>
        <dbReference type="ARBA" id="ARBA00022729"/>
    </source>
</evidence>
<sequence>MHMQLLHNNKVVIFDRTDFGSSNLPLPSGKCRHNIDEVIPHDCSAHSLLYDVVSNTFRPLMVQTDVWCSSGAVNPDGTLVQTGGYHNGDHKIRIFTPCDDDQCDWIELPWNLTVQRWYSSDHILLDGRVIIVGGRRAFSYEFFPKSSNDGSFVYFPFLKETTDPEEENNLYPFLYLLPDGNLFVFANQRSVVLDFVNNKILKEFPLIPGEKRTYPSTGSSVMLPLRLIPDGSLPTVDVIVCGGARGGAYVNAAKGVYVAASNSCGRLRITDPSPNWVMEFMPMSRVMPDMLLLPTGDVIILNGAASGTAGWESAVDPVLNPVLYYPDESDPRKRFRVLNPTIIARMYHSAATLLPDGRILVGGSNPHRWYNFTGVKYPTDLSLEAFSPPYLASEYSHLRPSIHSVEGHTDNFVSYGEQFSITFSLELQQPVGEYIVTMIAPSFTTHSFAMNQRLLVLYIADKQQLSEMAFKVTVHAPPTANIAPPGYYMVFVVHQGVPSQCVWIRTK</sequence>
<dbReference type="InterPro" id="IPR014756">
    <property type="entry name" value="Ig_E-set"/>
</dbReference>
<dbReference type="EMBL" id="JBJXBP010000003">
    <property type="protein sequence ID" value="KAL3840621.1"/>
    <property type="molecule type" value="Genomic_DNA"/>
</dbReference>
<accession>A0ABD3TU23</accession>
<dbReference type="Gene3D" id="2.130.10.80">
    <property type="entry name" value="Galactose oxidase/kelch, beta-propeller"/>
    <property type="match status" value="1"/>
</dbReference>
<dbReference type="InterPro" id="IPR011043">
    <property type="entry name" value="Gal_Oxase/kelch_b-propeller"/>
</dbReference>
<dbReference type="InterPro" id="IPR009880">
    <property type="entry name" value="Glyoxal_oxidase_N"/>
</dbReference>
<evidence type="ECO:0008006" key="6">
    <source>
        <dbReference type="Google" id="ProtNLM"/>
    </source>
</evidence>
<gene>
    <name evidence="4" type="ORF">ACJIZ3_025212</name>
</gene>
<protein>
    <recommendedName>
        <fullName evidence="6">Galactose oxidase</fullName>
    </recommendedName>
</protein>
<dbReference type="SUPFAM" id="SSF50965">
    <property type="entry name" value="Galactose oxidase, central domain"/>
    <property type="match status" value="1"/>
</dbReference>
<feature type="domain" description="Galactose oxidase-like Early set" evidence="3">
    <location>
        <begin position="399"/>
        <end position="505"/>
    </location>
</feature>
<dbReference type="SUPFAM" id="SSF81296">
    <property type="entry name" value="E set domains"/>
    <property type="match status" value="1"/>
</dbReference>
<evidence type="ECO:0000259" key="2">
    <source>
        <dbReference type="Pfam" id="PF07250"/>
    </source>
</evidence>
<dbReference type="PANTHER" id="PTHR32208:SF57">
    <property type="entry name" value="F14L17.20 PROTEIN"/>
    <property type="match status" value="1"/>
</dbReference>
<organism evidence="4 5">
    <name type="scientific">Penstemon smallii</name>
    <dbReference type="NCBI Taxonomy" id="265156"/>
    <lineage>
        <taxon>Eukaryota</taxon>
        <taxon>Viridiplantae</taxon>
        <taxon>Streptophyta</taxon>
        <taxon>Embryophyta</taxon>
        <taxon>Tracheophyta</taxon>
        <taxon>Spermatophyta</taxon>
        <taxon>Magnoliopsida</taxon>
        <taxon>eudicotyledons</taxon>
        <taxon>Gunneridae</taxon>
        <taxon>Pentapetalae</taxon>
        <taxon>asterids</taxon>
        <taxon>lamiids</taxon>
        <taxon>Lamiales</taxon>
        <taxon>Plantaginaceae</taxon>
        <taxon>Cheloneae</taxon>
        <taxon>Penstemon</taxon>
    </lineage>
</organism>
<dbReference type="InterPro" id="IPR013783">
    <property type="entry name" value="Ig-like_fold"/>
</dbReference>
<feature type="domain" description="Glyoxal oxidase N-terminal" evidence="2">
    <location>
        <begin position="1"/>
        <end position="390"/>
    </location>
</feature>
<comment type="caution">
    <text evidence="4">The sequence shown here is derived from an EMBL/GenBank/DDBJ whole genome shotgun (WGS) entry which is preliminary data.</text>
</comment>
<proteinExistence type="predicted"/>
<name>A0ABD3TU23_9LAMI</name>
<keyword evidence="5" id="KW-1185">Reference proteome</keyword>
<dbReference type="Pfam" id="PF09118">
    <property type="entry name" value="GO-like_E_set"/>
    <property type="match status" value="1"/>
</dbReference>
<evidence type="ECO:0000313" key="4">
    <source>
        <dbReference type="EMBL" id="KAL3840621.1"/>
    </source>
</evidence>
<dbReference type="AlphaFoldDB" id="A0ABD3TU23"/>
<reference evidence="4 5" key="1">
    <citation type="submission" date="2024-12" db="EMBL/GenBank/DDBJ databases">
        <title>The unique morphological basis and parallel evolutionary history of personate flowers in Penstemon.</title>
        <authorList>
            <person name="Depatie T.H."/>
            <person name="Wessinger C.A."/>
        </authorList>
    </citation>
    <scope>NUCLEOTIDE SEQUENCE [LARGE SCALE GENOMIC DNA]</scope>
    <source>
        <strain evidence="4">WTNN_2</strain>
        <tissue evidence="4">Leaf</tissue>
    </source>
</reference>
<dbReference type="CDD" id="cd02851">
    <property type="entry name" value="E_set_GO_C"/>
    <property type="match status" value="1"/>
</dbReference>
<dbReference type="InterPro" id="IPR037293">
    <property type="entry name" value="Gal_Oxidase_central_sf"/>
</dbReference>
<dbReference type="Pfam" id="PF07250">
    <property type="entry name" value="Glyoxal_oxid_N"/>
    <property type="match status" value="1"/>
</dbReference>
<keyword evidence="1" id="KW-0732">Signal</keyword>
<dbReference type="InterPro" id="IPR015202">
    <property type="entry name" value="GO-like_E_set"/>
</dbReference>
<dbReference type="PANTHER" id="PTHR32208">
    <property type="entry name" value="SECRETED PROTEIN-RELATED"/>
    <property type="match status" value="1"/>
</dbReference>
<dbReference type="Proteomes" id="UP001634393">
    <property type="component" value="Unassembled WGS sequence"/>
</dbReference>